<evidence type="ECO:0000256" key="3">
    <source>
        <dbReference type="ARBA" id="ARBA00022786"/>
    </source>
</evidence>
<dbReference type="SUPFAM" id="SSF158235">
    <property type="entry name" value="SOCS box-like"/>
    <property type="match status" value="1"/>
</dbReference>
<dbReference type="Pfam" id="PF00017">
    <property type="entry name" value="SH2"/>
    <property type="match status" value="1"/>
</dbReference>
<dbReference type="GO" id="GO:0046935">
    <property type="term" value="F:1-phosphatidylinositol-3-kinase regulator activity"/>
    <property type="evidence" value="ECO:0007669"/>
    <property type="project" value="TreeGrafter"/>
</dbReference>
<dbReference type="PANTHER" id="PTHR10155:SF32">
    <property type="entry name" value="LP02169P"/>
    <property type="match status" value="1"/>
</dbReference>
<evidence type="ECO:0000313" key="5">
    <source>
        <dbReference type="EnsemblMetazoa" id="AAEL000255-PA"/>
    </source>
</evidence>
<dbReference type="InParanoid" id="A0A1S4EVB8"/>
<dbReference type="SMART" id="SM00969">
    <property type="entry name" value="SOCS_box"/>
    <property type="match status" value="1"/>
</dbReference>
<dbReference type="GO" id="GO:0005942">
    <property type="term" value="C:phosphatidylinositol 3-kinase complex"/>
    <property type="evidence" value="ECO:0007669"/>
    <property type="project" value="TreeGrafter"/>
</dbReference>
<gene>
    <name evidence="5" type="primary">5572050</name>
</gene>
<dbReference type="PRINTS" id="PR00401">
    <property type="entry name" value="SH2DOMAIN"/>
</dbReference>
<dbReference type="Gene3D" id="3.30.505.10">
    <property type="entry name" value="SH2 domain"/>
    <property type="match status" value="1"/>
</dbReference>
<dbReference type="InterPro" id="IPR001496">
    <property type="entry name" value="SOCS_box"/>
</dbReference>
<dbReference type="VEuPathDB" id="VectorBase:AAEL000255"/>
<dbReference type="GO" id="GO:0009968">
    <property type="term" value="P:negative regulation of signal transduction"/>
    <property type="evidence" value="ECO:0007669"/>
    <property type="project" value="UniProtKB-KW"/>
</dbReference>
<dbReference type="AlphaFoldDB" id="A0A1S4EVB8"/>
<keyword evidence="4" id="KW-0727">SH2 domain</keyword>
<dbReference type="SUPFAM" id="SSF55550">
    <property type="entry name" value="SH2 domain"/>
    <property type="match status" value="1"/>
</dbReference>
<dbReference type="SMART" id="SM00253">
    <property type="entry name" value="SOCS"/>
    <property type="match status" value="1"/>
</dbReference>
<dbReference type="PANTHER" id="PTHR10155">
    <property type="entry name" value="PHOSPHATIDYLINOSITOL 3-KINASE REGULATORY SUBUNIT"/>
    <property type="match status" value="1"/>
</dbReference>
<dbReference type="GO" id="GO:0035556">
    <property type="term" value="P:intracellular signal transduction"/>
    <property type="evidence" value="ECO:0007669"/>
    <property type="project" value="InterPro"/>
</dbReference>
<evidence type="ECO:0000256" key="2">
    <source>
        <dbReference type="ARBA" id="ARBA00022700"/>
    </source>
</evidence>
<reference evidence="5 6" key="1">
    <citation type="submission" date="2017-06" db="EMBL/GenBank/DDBJ databases">
        <title>Aedes aegypti genome working group (AGWG) sequencing and assembly.</title>
        <authorList>
            <consortium name="Aedes aegypti Genome Working Group (AGWG)"/>
            <person name="Matthews B.J."/>
        </authorList>
    </citation>
    <scope>NUCLEOTIDE SEQUENCE [LARGE SCALE GENOMIC DNA]</scope>
    <source>
        <strain evidence="5 6">LVP_AGWG</strain>
    </source>
</reference>
<protein>
    <submittedName>
        <fullName evidence="5">Uncharacterized protein</fullName>
    </submittedName>
</protein>
<dbReference type="EnsemblMetazoa" id="AAEL000255-RA">
    <property type="protein sequence ID" value="AAEL000255-PA"/>
    <property type="gene ID" value="AAEL000255"/>
</dbReference>
<dbReference type="PROSITE" id="PS50001">
    <property type="entry name" value="SH2"/>
    <property type="match status" value="1"/>
</dbReference>
<evidence type="ECO:0000313" key="6">
    <source>
        <dbReference type="Proteomes" id="UP000008820"/>
    </source>
</evidence>
<keyword evidence="6" id="KW-1185">Reference proteome</keyword>
<proteinExistence type="predicted"/>
<keyword evidence="3" id="KW-0833">Ubl conjugation pathway</keyword>
<organism evidence="5 6">
    <name type="scientific">Aedes aegypti</name>
    <name type="common">Yellowfever mosquito</name>
    <name type="synonym">Culex aegypti</name>
    <dbReference type="NCBI Taxonomy" id="7159"/>
    <lineage>
        <taxon>Eukaryota</taxon>
        <taxon>Metazoa</taxon>
        <taxon>Ecdysozoa</taxon>
        <taxon>Arthropoda</taxon>
        <taxon>Hexapoda</taxon>
        <taxon>Insecta</taxon>
        <taxon>Pterygota</taxon>
        <taxon>Neoptera</taxon>
        <taxon>Endopterygota</taxon>
        <taxon>Diptera</taxon>
        <taxon>Nematocera</taxon>
        <taxon>Culicoidea</taxon>
        <taxon>Culicidae</taxon>
        <taxon>Culicinae</taxon>
        <taxon>Aedini</taxon>
        <taxon>Aedes</taxon>
        <taxon>Stegomyia</taxon>
    </lineage>
</organism>
<dbReference type="PROSITE" id="PS50225">
    <property type="entry name" value="SOCS"/>
    <property type="match status" value="1"/>
</dbReference>
<dbReference type="InterPro" id="IPR036036">
    <property type="entry name" value="SOCS_box-like_dom_sf"/>
</dbReference>
<evidence type="ECO:0000256" key="1">
    <source>
        <dbReference type="ARBA" id="ARBA00022604"/>
    </source>
</evidence>
<dbReference type="InterPro" id="IPR000980">
    <property type="entry name" value="SH2"/>
</dbReference>
<keyword evidence="1" id="KW-0341">Growth regulation</keyword>
<reference evidence="5" key="2">
    <citation type="submission" date="2020-05" db="UniProtKB">
        <authorList>
            <consortium name="EnsemblMetazoa"/>
        </authorList>
    </citation>
    <scope>IDENTIFICATION</scope>
    <source>
        <strain evidence="5">LVP_AGWG</strain>
    </source>
</reference>
<sequence length="312" mass="35942">MDKESEIFYRFKWLMSLSRKRSSEAEESSKEGSNAPSVKMTHQGNGMFFTLRKRFQNLTSTKVEACEPEFALDRGRRPTAESSNKCTVNDFSRIVLERHCENPITFSSPNVNVPVISQSNDDPTSVRVQDAISPLDPCCTTNPDNLETMMNNVRTDLLRYGWYWGKLTRSAAQKRLARQDNGTFLVRDSETEKHQFAISFRSSGITLHCRIDYKDKNWSFSGLTAPTHYATMIELIEDSMKKSELDVIGFGKQTCPLTPPFPVRLSKPINRFFEVATLQHMCKFIIRQRVDIKDIRYLPLPSKLQKYIEENV</sequence>
<evidence type="ECO:0000256" key="4">
    <source>
        <dbReference type="ARBA" id="ARBA00022999"/>
    </source>
</evidence>
<dbReference type="SMART" id="SM00252">
    <property type="entry name" value="SH2"/>
    <property type="match status" value="1"/>
</dbReference>
<accession>A0A1S4EVB8</accession>
<dbReference type="Pfam" id="PF07525">
    <property type="entry name" value="SOCS_box"/>
    <property type="match status" value="1"/>
</dbReference>
<dbReference type="Proteomes" id="UP000008820">
    <property type="component" value="Chromosome 2"/>
</dbReference>
<dbReference type="OrthoDB" id="6270897at2759"/>
<dbReference type="GO" id="GO:0046854">
    <property type="term" value="P:phosphatidylinositol phosphate biosynthetic process"/>
    <property type="evidence" value="ECO:0007669"/>
    <property type="project" value="TreeGrafter"/>
</dbReference>
<keyword evidence="2" id="KW-0734">Signal transduction inhibitor</keyword>
<dbReference type="CDD" id="cd09923">
    <property type="entry name" value="SH2_SOCS_family"/>
    <property type="match status" value="1"/>
</dbReference>
<name>A0A1S4EVB8_AEDAE</name>
<dbReference type="InterPro" id="IPR036860">
    <property type="entry name" value="SH2_dom_sf"/>
</dbReference>